<dbReference type="EMBL" id="JABZGU010000064">
    <property type="protein sequence ID" value="MBF4802878.1"/>
    <property type="molecule type" value="Genomic_DNA"/>
</dbReference>
<dbReference type="PIRSF" id="PIRSF003078">
    <property type="entry name" value="GidB"/>
    <property type="match status" value="1"/>
</dbReference>
<dbReference type="InterPro" id="IPR003682">
    <property type="entry name" value="rRNA_ssu_MeTfrase_G"/>
</dbReference>
<proteinExistence type="inferred from homology"/>
<dbReference type="Gene3D" id="3.40.50.150">
    <property type="entry name" value="Vaccinia Virus protein VP39"/>
    <property type="match status" value="1"/>
</dbReference>
<dbReference type="EC" id="2.1.1.-" evidence="6"/>
<protein>
    <recommendedName>
        <fullName evidence="6">Ribosomal RNA small subunit methyltransferase G</fullName>
        <ecNumber evidence="6">2.1.1.-</ecNumber>
    </recommendedName>
    <alternativeName>
        <fullName evidence="6">16S rRNA 7-methylguanosine methyltransferase</fullName>
        <shortName evidence="6">16S rRNA m7G methyltransferase</shortName>
    </alternativeName>
</protein>
<dbReference type="NCBIfam" id="TIGR00138">
    <property type="entry name" value="rsmG_gidB"/>
    <property type="match status" value="1"/>
</dbReference>
<keyword evidence="4 6" id="KW-0808">Transferase</keyword>
<dbReference type="Proteomes" id="UP000787322">
    <property type="component" value="Unassembled WGS sequence"/>
</dbReference>
<evidence type="ECO:0000313" key="8">
    <source>
        <dbReference type="Proteomes" id="UP000787322"/>
    </source>
</evidence>
<evidence type="ECO:0000256" key="1">
    <source>
        <dbReference type="ARBA" id="ARBA00022490"/>
    </source>
</evidence>
<sequence length="252" mass="28305">MSESEKSLYNSKENVLMELLLNYGIDSTELQRRQLLKHIELLIEINKNLNLTRITSVDDALVLHVLDSLLPLKVCNEFLSGTHNYIDIGTGGGFPGLPLAIMSDNKTLLVDSIGKKINAVQSMIDEIGLNERVRAEKLRAEEIPNAYKQKFDFVTFRAVAKTNILLEYAEPFLASQGALIVMKANVDEIELQDASQAAKIFGYENVSRETFELPNNLGHREILLYKKVTKSKIKLPRKTGMAKSNPFVARRG</sequence>
<dbReference type="PANTHER" id="PTHR31760:SF0">
    <property type="entry name" value="S-ADENOSYL-L-METHIONINE-DEPENDENT METHYLTRANSFERASES SUPERFAMILY PROTEIN"/>
    <property type="match status" value="1"/>
</dbReference>
<comment type="similarity">
    <text evidence="6">Belongs to the methyltransferase superfamily. RNA methyltransferase RsmG family.</text>
</comment>
<dbReference type="InterPro" id="IPR029063">
    <property type="entry name" value="SAM-dependent_MTases_sf"/>
</dbReference>
<evidence type="ECO:0000256" key="6">
    <source>
        <dbReference type="HAMAP-Rule" id="MF_00074"/>
    </source>
</evidence>
<dbReference type="AlphaFoldDB" id="A0A9D6AFD2"/>
<gene>
    <name evidence="6 7" type="primary">rsmG</name>
    <name evidence="7" type="ORF">HXK24_03530</name>
</gene>
<dbReference type="PANTHER" id="PTHR31760">
    <property type="entry name" value="S-ADENOSYL-L-METHIONINE-DEPENDENT METHYLTRANSFERASES SUPERFAMILY PROTEIN"/>
    <property type="match status" value="1"/>
</dbReference>
<dbReference type="GO" id="GO:0070043">
    <property type="term" value="F:rRNA (guanine-N7-)-methyltransferase activity"/>
    <property type="evidence" value="ECO:0007669"/>
    <property type="project" value="UniProtKB-UniRule"/>
</dbReference>
<accession>A0A9D6AFD2</accession>
<feature type="binding site" evidence="6">
    <location>
        <position position="157"/>
    </location>
    <ligand>
        <name>S-adenosyl-L-methionine</name>
        <dbReference type="ChEBI" id="CHEBI:59789"/>
    </ligand>
</feature>
<evidence type="ECO:0000256" key="3">
    <source>
        <dbReference type="ARBA" id="ARBA00022603"/>
    </source>
</evidence>
<dbReference type="HAMAP" id="MF_00074">
    <property type="entry name" value="16SrRNA_methyltr_G"/>
    <property type="match status" value="1"/>
</dbReference>
<evidence type="ECO:0000256" key="4">
    <source>
        <dbReference type="ARBA" id="ARBA00022679"/>
    </source>
</evidence>
<feature type="binding site" evidence="6">
    <location>
        <position position="89"/>
    </location>
    <ligand>
        <name>S-adenosyl-L-methionine</name>
        <dbReference type="ChEBI" id="CHEBI:59789"/>
    </ligand>
</feature>
<dbReference type="SUPFAM" id="SSF53335">
    <property type="entry name" value="S-adenosyl-L-methionine-dependent methyltransferases"/>
    <property type="match status" value="1"/>
</dbReference>
<comment type="caution">
    <text evidence="6">Lacks conserved residue(s) required for the propagation of feature annotation.</text>
</comment>
<evidence type="ECO:0000256" key="5">
    <source>
        <dbReference type="ARBA" id="ARBA00022691"/>
    </source>
</evidence>
<dbReference type="Pfam" id="PF02527">
    <property type="entry name" value="GidB"/>
    <property type="match status" value="1"/>
</dbReference>
<keyword evidence="3 6" id="KW-0489">Methyltransferase</keyword>
<reference evidence="7" key="1">
    <citation type="submission" date="2020-04" db="EMBL/GenBank/DDBJ databases">
        <title>Deep metagenomics examines the oral microbiome during advanced dental caries in children, revealing novel taxa and co-occurrences with host molecules.</title>
        <authorList>
            <person name="Baker J.L."/>
            <person name="Morton J.T."/>
            <person name="Dinis M."/>
            <person name="Alvarez R."/>
            <person name="Tran N.C."/>
            <person name="Knight R."/>
            <person name="Edlund A."/>
        </authorList>
    </citation>
    <scope>NUCLEOTIDE SEQUENCE</scope>
    <source>
        <strain evidence="7">JCVI_3_bin.11</strain>
    </source>
</reference>
<feature type="binding site" evidence="6">
    <location>
        <position position="94"/>
    </location>
    <ligand>
        <name>S-adenosyl-L-methionine</name>
        <dbReference type="ChEBI" id="CHEBI:59789"/>
    </ligand>
</feature>
<comment type="subcellular location">
    <subcellularLocation>
        <location evidence="6">Cytoplasm</location>
    </subcellularLocation>
</comment>
<organism evidence="7 8">
    <name type="scientific">Lancefieldella parvula</name>
    <dbReference type="NCBI Taxonomy" id="1382"/>
    <lineage>
        <taxon>Bacteria</taxon>
        <taxon>Bacillati</taxon>
        <taxon>Actinomycetota</taxon>
        <taxon>Coriobacteriia</taxon>
        <taxon>Coriobacteriales</taxon>
        <taxon>Atopobiaceae</taxon>
        <taxon>Lancefieldella</taxon>
    </lineage>
</organism>
<keyword evidence="2 6" id="KW-0698">rRNA processing</keyword>
<evidence type="ECO:0000256" key="2">
    <source>
        <dbReference type="ARBA" id="ARBA00022552"/>
    </source>
</evidence>
<keyword evidence="1 6" id="KW-0963">Cytoplasm</keyword>
<keyword evidence="5 6" id="KW-0949">S-adenosyl-L-methionine</keyword>
<name>A0A9D6AFD2_9ACTN</name>
<evidence type="ECO:0000313" key="7">
    <source>
        <dbReference type="EMBL" id="MBF4802878.1"/>
    </source>
</evidence>
<comment type="function">
    <text evidence="6">Specifically methylates the N7 position of a guanine in 16S rRNA.</text>
</comment>
<feature type="binding site" evidence="6">
    <location>
        <begin position="140"/>
        <end position="141"/>
    </location>
    <ligand>
        <name>S-adenosyl-L-methionine</name>
        <dbReference type="ChEBI" id="CHEBI:59789"/>
    </ligand>
</feature>
<dbReference type="GO" id="GO:0005829">
    <property type="term" value="C:cytosol"/>
    <property type="evidence" value="ECO:0007669"/>
    <property type="project" value="TreeGrafter"/>
</dbReference>
<comment type="caution">
    <text evidence="7">The sequence shown here is derived from an EMBL/GenBank/DDBJ whole genome shotgun (WGS) entry which is preliminary data.</text>
</comment>